<dbReference type="SFLD" id="SFLDG01082">
    <property type="entry name" value="B12-binding_domain_containing"/>
    <property type="match status" value="1"/>
</dbReference>
<keyword evidence="11" id="KW-1185">Reference proteome</keyword>
<keyword evidence="4 6" id="KW-0408">Iron</keyword>
<dbReference type="SUPFAM" id="SSF102114">
    <property type="entry name" value="Radical SAM enzymes"/>
    <property type="match status" value="1"/>
</dbReference>
<dbReference type="CDD" id="cd01335">
    <property type="entry name" value="Radical_SAM"/>
    <property type="match status" value="1"/>
</dbReference>
<dbReference type="NCBIfam" id="TIGR00423">
    <property type="entry name" value="CofH family radical SAM protein"/>
    <property type="match status" value="1"/>
</dbReference>
<dbReference type="EMBL" id="AP017470">
    <property type="protein sequence ID" value="BBB32174.1"/>
    <property type="molecule type" value="Genomic_DNA"/>
</dbReference>
<protein>
    <recommendedName>
        <fullName evidence="6">Aminodeoxyfutalosine synthase</fullName>
        <shortName evidence="6">AFL synthase</shortName>
        <shortName evidence="6">Aminofutalosine synthase</shortName>
        <ecNumber evidence="6">2.5.1.120</ecNumber>
    </recommendedName>
    <alternativeName>
        <fullName evidence="6">Menaquinone biosynthetic enzyme MqnE</fullName>
    </alternativeName>
</protein>
<dbReference type="SFLD" id="SFLDF00343">
    <property type="entry name" value="aminofutalosine_synthase_(mqnE"/>
    <property type="match status" value="1"/>
</dbReference>
<dbReference type="HAMAP" id="MF_00993">
    <property type="entry name" value="MqnE"/>
    <property type="match status" value="1"/>
</dbReference>
<evidence type="ECO:0000256" key="1">
    <source>
        <dbReference type="ARBA" id="ARBA00022485"/>
    </source>
</evidence>
<dbReference type="NCBIfam" id="TIGR03700">
    <property type="entry name" value="mena_SCO4494"/>
    <property type="match status" value="1"/>
</dbReference>
<keyword evidence="5 6" id="KW-0411">Iron-sulfur</keyword>
<dbReference type="InterPro" id="IPR006638">
    <property type="entry name" value="Elp3/MiaA/NifB-like_rSAM"/>
</dbReference>
<dbReference type="SFLD" id="SFLDG01388">
    <property type="entry name" value="7_8-didemethyl-8-hydroxy-5-dea"/>
    <property type="match status" value="1"/>
</dbReference>
<evidence type="ECO:0000256" key="5">
    <source>
        <dbReference type="ARBA" id="ARBA00023014"/>
    </source>
</evidence>
<dbReference type="Gene3D" id="3.20.20.70">
    <property type="entry name" value="Aldolase class I"/>
    <property type="match status" value="1"/>
</dbReference>
<dbReference type="SMART" id="SM00729">
    <property type="entry name" value="Elp3"/>
    <property type="match status" value="1"/>
</dbReference>
<accession>A0A7R6SXU3</accession>
<dbReference type="GO" id="GO:0009234">
    <property type="term" value="P:menaquinone biosynthetic process"/>
    <property type="evidence" value="ECO:0007669"/>
    <property type="project" value="UniProtKB-UniRule"/>
</dbReference>
<dbReference type="SFLD" id="SFLDS00029">
    <property type="entry name" value="Radical_SAM"/>
    <property type="match status" value="1"/>
</dbReference>
<dbReference type="InterPro" id="IPR007197">
    <property type="entry name" value="rSAM"/>
</dbReference>
<dbReference type="InterPro" id="IPR034405">
    <property type="entry name" value="F420"/>
</dbReference>
<evidence type="ECO:0000256" key="8">
    <source>
        <dbReference type="PIRSR" id="PIRSR004762-2"/>
    </source>
</evidence>
<dbReference type="GO" id="GO:0005506">
    <property type="term" value="F:iron ion binding"/>
    <property type="evidence" value="ECO:0007669"/>
    <property type="project" value="UniProtKB-UniRule"/>
</dbReference>
<evidence type="ECO:0000256" key="7">
    <source>
        <dbReference type="PIRSR" id="PIRSR004762-1"/>
    </source>
</evidence>
<dbReference type="InterPro" id="IPR013785">
    <property type="entry name" value="Aldolase_TIM"/>
</dbReference>
<dbReference type="SFLD" id="SFLDF00342">
    <property type="entry name" value="cyclic_dehypoxanthine_futalosi"/>
    <property type="match status" value="1"/>
</dbReference>
<dbReference type="SFLD" id="SFLDG01064">
    <property type="entry name" value="F420__menaquinone_cofactor_bio"/>
    <property type="match status" value="1"/>
</dbReference>
<keyword evidence="6 10" id="KW-0808">Transferase</keyword>
<evidence type="ECO:0000256" key="4">
    <source>
        <dbReference type="ARBA" id="ARBA00023004"/>
    </source>
</evidence>
<proteinExistence type="inferred from homology"/>
<dbReference type="InterPro" id="IPR020050">
    <property type="entry name" value="FO_synthase_su2"/>
</dbReference>
<comment type="function">
    <text evidence="6">Radical SAM enzyme that catalyzes the addition of the adenosyl radical to the double bond of 3-[(1-carboxyvinyl)oxy]benzoate, leading to aminodeoxyfutalosine (AFL), a key intermediate in the formation of menaquinone (MK, vitamin K2) from chorismate.</text>
</comment>
<keyword evidence="6" id="KW-0474">Menaquinone biosynthesis</keyword>
<dbReference type="PANTHER" id="PTHR43076">
    <property type="entry name" value="FO SYNTHASE (COFH)"/>
    <property type="match status" value="1"/>
</dbReference>
<dbReference type="InterPro" id="IPR045567">
    <property type="entry name" value="CofH/MnqC-like_C"/>
</dbReference>
<dbReference type="Proteomes" id="UP000595564">
    <property type="component" value="Chromosome"/>
</dbReference>
<keyword evidence="1 6" id="KW-0004">4Fe-4S</keyword>
<comment type="similarity">
    <text evidence="6">Belongs to the radical SAM superfamily. MqnE family.</text>
</comment>
<feature type="binding site" evidence="6 7">
    <location>
        <position position="67"/>
    </location>
    <ligand>
        <name>[4Fe-4S] cluster</name>
        <dbReference type="ChEBI" id="CHEBI:49883"/>
        <note>4Fe-4S-S-AdoMet</note>
    </ligand>
</feature>
<name>A0A7R6SXU3_9BACT</name>
<dbReference type="RefSeq" id="WP_201328512.1">
    <property type="nucleotide sequence ID" value="NZ_AP017470.1"/>
</dbReference>
<organism evidence="10 11">
    <name type="scientific">Thermotomaculum hydrothermale</name>
    <dbReference type="NCBI Taxonomy" id="981385"/>
    <lineage>
        <taxon>Bacteria</taxon>
        <taxon>Pseudomonadati</taxon>
        <taxon>Acidobacteriota</taxon>
        <taxon>Holophagae</taxon>
        <taxon>Thermotomaculales</taxon>
        <taxon>Thermotomaculaceae</taxon>
        <taxon>Thermotomaculum</taxon>
    </lineage>
</organism>
<dbReference type="Pfam" id="PF04055">
    <property type="entry name" value="Radical_SAM"/>
    <property type="match status" value="1"/>
</dbReference>
<evidence type="ECO:0000259" key="9">
    <source>
        <dbReference type="PROSITE" id="PS51918"/>
    </source>
</evidence>
<keyword evidence="3 6" id="KW-0479">Metal-binding</keyword>
<gene>
    <name evidence="6 10" type="primary">mqnE</name>
    <name evidence="10" type="ORF">TTHT_0590</name>
</gene>
<comment type="cofactor">
    <cofactor evidence="6 7">
        <name>[4Fe-4S] cluster</name>
        <dbReference type="ChEBI" id="CHEBI:49883"/>
    </cofactor>
    <text evidence="6 7">Binds 1 [4Fe-4S] cluster. The cluster is coordinated with 3 cysteines and an exchangeable S-adenosyl-L-methionine.</text>
</comment>
<dbReference type="UniPathway" id="UPA00079"/>
<dbReference type="EC" id="2.5.1.120" evidence="6"/>
<feature type="binding site" evidence="8">
    <location>
        <position position="180"/>
    </location>
    <ligand>
        <name>S-adenosyl-L-methionine</name>
        <dbReference type="ChEBI" id="CHEBI:59789"/>
    </ligand>
</feature>
<sequence>MFSDSFLEKIFDKVKRGERVTFDEGVRLFETEDLIGLGYIADFVNRKKNGNIVYFNINRHINPTNLCINKCQFCAFYRNSLDEPGAYEMSVEQIIKTLKPEVENGCKEVHIVGGLHPEWKFEDYLAIIRGIKENFPELHIKAFTCVEFDHFSRISGLSIEEVIDKLKEAGLGSVPGGGAEVFSQRVRRILCRNKISGERWLEIAEKIHQKGLKSNATMLYGHIETYEERIDHLDRLRKLQDKTGGFNAFIPLSYHPENTELEKRLNIKGSTGIDDLKVIAVSRIFLDNFKHIKAYWVMLGKKLAQTALWFGANDLDGTVVEETVTYMAGYKTERKATIPEIVNLIKTAKRKPVERDTLYNTIREY</sequence>
<keyword evidence="2 6" id="KW-0949">S-adenosyl-L-methionine</keyword>
<feature type="binding site" evidence="6 7">
    <location>
        <position position="71"/>
    </location>
    <ligand>
        <name>[4Fe-4S] cluster</name>
        <dbReference type="ChEBI" id="CHEBI:49883"/>
        <note>4Fe-4S-S-AdoMet</note>
    </ligand>
</feature>
<dbReference type="InterPro" id="IPR058240">
    <property type="entry name" value="rSAM_sf"/>
</dbReference>
<dbReference type="AlphaFoldDB" id="A0A7R6SXU3"/>
<dbReference type="PROSITE" id="PS51918">
    <property type="entry name" value="RADICAL_SAM"/>
    <property type="match status" value="1"/>
</dbReference>
<dbReference type="GO" id="GO:0051539">
    <property type="term" value="F:4 iron, 4 sulfur cluster binding"/>
    <property type="evidence" value="ECO:0007669"/>
    <property type="project" value="UniProtKB-KW"/>
</dbReference>
<feature type="binding site" evidence="6 7">
    <location>
        <position position="74"/>
    </location>
    <ligand>
        <name>[4Fe-4S] cluster</name>
        <dbReference type="ChEBI" id="CHEBI:49883"/>
        <note>4Fe-4S-S-AdoMet</note>
    </ligand>
</feature>
<dbReference type="KEGG" id="thyd:TTHT_0590"/>
<dbReference type="GO" id="GO:0102573">
    <property type="term" value="F:aminodeoxyfutalosine synthase activity"/>
    <property type="evidence" value="ECO:0007669"/>
    <property type="project" value="UniProtKB-EC"/>
</dbReference>
<comment type="catalytic activity">
    <reaction evidence="6">
        <text>3-[(1-carboxyvinyl)-oxy]benzoate + S-adenosyl-L-methionine + H2O = 6-amino-6-deoxyfutalosine + hydrogencarbonate + L-methionine + H(+)</text>
        <dbReference type="Rhea" id="RHEA:33075"/>
        <dbReference type="ChEBI" id="CHEBI:15377"/>
        <dbReference type="ChEBI" id="CHEBI:15378"/>
        <dbReference type="ChEBI" id="CHEBI:17544"/>
        <dbReference type="ChEBI" id="CHEBI:57844"/>
        <dbReference type="ChEBI" id="CHEBI:59789"/>
        <dbReference type="ChEBI" id="CHEBI:64286"/>
        <dbReference type="ChEBI" id="CHEBI:76981"/>
        <dbReference type="EC" id="2.5.1.120"/>
    </reaction>
</comment>
<reference evidence="10 11" key="1">
    <citation type="journal article" date="2012" name="Extremophiles">
        <title>Thermotomaculum hydrothermale gen. nov., sp. nov., a novel heterotrophic thermophile within the phylum Acidobacteria from a deep-sea hydrothermal vent chimney in the Southern Okinawa Trough.</title>
        <authorList>
            <person name="Izumi H."/>
            <person name="Nunoura T."/>
            <person name="Miyazaki M."/>
            <person name="Mino S."/>
            <person name="Toki T."/>
            <person name="Takai K."/>
            <person name="Sako Y."/>
            <person name="Sawabe T."/>
            <person name="Nakagawa S."/>
        </authorList>
    </citation>
    <scope>NUCLEOTIDE SEQUENCE [LARGE SCALE GENOMIC DNA]</scope>
    <source>
        <strain evidence="10 11">AC55</strain>
    </source>
</reference>
<dbReference type="InterPro" id="IPR022432">
    <property type="entry name" value="MqnE"/>
</dbReference>
<evidence type="ECO:0000256" key="6">
    <source>
        <dbReference type="HAMAP-Rule" id="MF_00993"/>
    </source>
</evidence>
<comment type="pathway">
    <text evidence="6">Quinol/quinone metabolism; menaquinone biosynthesis.</text>
</comment>
<dbReference type="GO" id="GO:0044689">
    <property type="term" value="F:7,8-didemethyl-8-hydroxy-5-deazariboflavin synthase activity"/>
    <property type="evidence" value="ECO:0007669"/>
    <property type="project" value="TreeGrafter"/>
</dbReference>
<dbReference type="PIRSF" id="PIRSF004762">
    <property type="entry name" value="CHP00423"/>
    <property type="match status" value="1"/>
</dbReference>
<evidence type="ECO:0000256" key="2">
    <source>
        <dbReference type="ARBA" id="ARBA00022691"/>
    </source>
</evidence>
<dbReference type="SFLD" id="SFLDG01389">
    <property type="entry name" value="menaquinone_synthsis_involved"/>
    <property type="match status" value="1"/>
</dbReference>
<evidence type="ECO:0000313" key="10">
    <source>
        <dbReference type="EMBL" id="BBB32174.1"/>
    </source>
</evidence>
<evidence type="ECO:0000313" key="11">
    <source>
        <dbReference type="Proteomes" id="UP000595564"/>
    </source>
</evidence>
<dbReference type="Pfam" id="PF19288">
    <property type="entry name" value="CofH_C"/>
    <property type="match status" value="1"/>
</dbReference>
<feature type="binding site" evidence="8">
    <location>
        <position position="73"/>
    </location>
    <ligand>
        <name>S-adenosyl-L-methionine</name>
        <dbReference type="ChEBI" id="CHEBI:59789"/>
    </ligand>
</feature>
<evidence type="ECO:0000256" key="3">
    <source>
        <dbReference type="ARBA" id="ARBA00022723"/>
    </source>
</evidence>
<feature type="domain" description="Radical SAM core" evidence="9">
    <location>
        <begin position="53"/>
        <end position="290"/>
    </location>
</feature>
<dbReference type="PANTHER" id="PTHR43076:SF7">
    <property type="entry name" value="AMINODEOXYFUTALOSINE SYNTHASE"/>
    <property type="match status" value="1"/>
</dbReference>